<reference evidence="2 3" key="1">
    <citation type="submission" date="2018-08" db="EMBL/GenBank/DDBJ databases">
        <title>Recombination of ecologically and evolutionarily significant loci maintains genetic cohesion in the Pseudomonas syringae species complex.</title>
        <authorList>
            <person name="Dillon M."/>
            <person name="Thakur S."/>
            <person name="Almeida R.N.D."/>
            <person name="Weir B.S."/>
            <person name="Guttman D.S."/>
        </authorList>
    </citation>
    <scope>NUCLEOTIDE SEQUENCE [LARGE SCALE GENOMIC DNA]</scope>
    <source>
        <strain evidence="2 3">ICMP 3555</strain>
    </source>
</reference>
<evidence type="ECO:0000313" key="2">
    <source>
        <dbReference type="EMBL" id="RMP00225.1"/>
    </source>
</evidence>
<protein>
    <recommendedName>
        <fullName evidence="4">Transmembrane protein</fullName>
    </recommendedName>
</protein>
<name>A0A3M3WI27_PSEMA</name>
<evidence type="ECO:0008006" key="4">
    <source>
        <dbReference type="Google" id="ProtNLM"/>
    </source>
</evidence>
<dbReference type="AlphaFoldDB" id="A0A3M3WI27"/>
<feature type="transmembrane region" description="Helical" evidence="1">
    <location>
        <begin position="73"/>
        <end position="94"/>
    </location>
</feature>
<keyword evidence="1" id="KW-1133">Transmembrane helix</keyword>
<evidence type="ECO:0000256" key="1">
    <source>
        <dbReference type="SAM" id="Phobius"/>
    </source>
</evidence>
<dbReference type="Proteomes" id="UP000276587">
    <property type="component" value="Unassembled WGS sequence"/>
</dbReference>
<organism evidence="2 3">
    <name type="scientific">Pseudomonas marginalis pv. marginalis</name>
    <dbReference type="NCBI Taxonomy" id="97473"/>
    <lineage>
        <taxon>Bacteria</taxon>
        <taxon>Pseudomonadati</taxon>
        <taxon>Pseudomonadota</taxon>
        <taxon>Gammaproteobacteria</taxon>
        <taxon>Pseudomonadales</taxon>
        <taxon>Pseudomonadaceae</taxon>
        <taxon>Pseudomonas</taxon>
    </lineage>
</organism>
<accession>A0A3M3WI27</accession>
<dbReference type="EMBL" id="RBQF01000402">
    <property type="protein sequence ID" value="RMP00225.1"/>
    <property type="molecule type" value="Genomic_DNA"/>
</dbReference>
<sequence length="128" mass="14068">MEMVMSVKRFLVEFAVIMLAYMLCVVISSAYVSSMPDGAAKIALALLPVIPMIAMAVTIIRRLNAMDEMGRKIQLDALAVAFVCTALTTFSYGFLETAGFPRLSAFMVWPIMGGVWCVATIIGTRRYQ</sequence>
<feature type="transmembrane region" description="Helical" evidence="1">
    <location>
        <begin position="12"/>
        <end position="32"/>
    </location>
</feature>
<proteinExistence type="predicted"/>
<keyword evidence="1" id="KW-0472">Membrane</keyword>
<gene>
    <name evidence="2" type="ORF">ALQ29_02608</name>
</gene>
<evidence type="ECO:0000313" key="3">
    <source>
        <dbReference type="Proteomes" id="UP000276587"/>
    </source>
</evidence>
<keyword evidence="1" id="KW-0812">Transmembrane</keyword>
<feature type="transmembrane region" description="Helical" evidence="1">
    <location>
        <begin position="38"/>
        <end position="61"/>
    </location>
</feature>
<keyword evidence="3" id="KW-1185">Reference proteome</keyword>
<feature type="transmembrane region" description="Helical" evidence="1">
    <location>
        <begin position="106"/>
        <end position="124"/>
    </location>
</feature>
<comment type="caution">
    <text evidence="2">The sequence shown here is derived from an EMBL/GenBank/DDBJ whole genome shotgun (WGS) entry which is preliminary data.</text>
</comment>